<sequence length="250" mass="27877">MTTFRTPWLRCFAPHTNPKKRLFAFHHGGGSAVFVKNWHTFLGEDVEVVGVQLPGRQERMREKPITQVEALVQPLAQALQPYTDLPFYLFGHSLGAMVSFELARYLCDFTSAQPQALIVSGRHAPQVKSVFPKIARLDDQAFLEGVKNYDGLPAEILAHKELLQLILPSLRADFALSETYFYQPAPPLPHPIAAIGGNADRSVPVANLEAWQKQTRGGFSMQLIDGGHFYFEEQPDAFFTALKQVLDGAS</sequence>
<evidence type="ECO:0000313" key="4">
    <source>
        <dbReference type="Proteomes" id="UP000664417"/>
    </source>
</evidence>
<gene>
    <name evidence="3" type="ORF">J3U88_29640</name>
</gene>
<dbReference type="AlphaFoldDB" id="A0A8J7QEC7"/>
<proteinExistence type="inferred from homology"/>
<dbReference type="GO" id="GO:0008610">
    <property type="term" value="P:lipid biosynthetic process"/>
    <property type="evidence" value="ECO:0007669"/>
    <property type="project" value="TreeGrafter"/>
</dbReference>
<evidence type="ECO:0000259" key="2">
    <source>
        <dbReference type="Pfam" id="PF00975"/>
    </source>
</evidence>
<comment type="caution">
    <text evidence="3">The sequence shown here is derived from an EMBL/GenBank/DDBJ whole genome shotgun (WGS) entry which is preliminary data.</text>
</comment>
<organism evidence="3 4">
    <name type="scientific">Acanthopleuribacter pedis</name>
    <dbReference type="NCBI Taxonomy" id="442870"/>
    <lineage>
        <taxon>Bacteria</taxon>
        <taxon>Pseudomonadati</taxon>
        <taxon>Acidobacteriota</taxon>
        <taxon>Holophagae</taxon>
        <taxon>Acanthopleuribacterales</taxon>
        <taxon>Acanthopleuribacteraceae</taxon>
        <taxon>Acanthopleuribacter</taxon>
    </lineage>
</organism>
<name>A0A8J7QEC7_9BACT</name>
<dbReference type="PANTHER" id="PTHR11487">
    <property type="entry name" value="THIOESTERASE"/>
    <property type="match status" value="1"/>
</dbReference>
<dbReference type="RefSeq" id="WP_207862647.1">
    <property type="nucleotide sequence ID" value="NZ_JAFREP010000040.1"/>
</dbReference>
<dbReference type="InterPro" id="IPR001031">
    <property type="entry name" value="Thioesterase"/>
</dbReference>
<evidence type="ECO:0000256" key="1">
    <source>
        <dbReference type="ARBA" id="ARBA00007169"/>
    </source>
</evidence>
<dbReference type="Pfam" id="PF00975">
    <property type="entry name" value="Thioesterase"/>
    <property type="match status" value="1"/>
</dbReference>
<dbReference type="SUPFAM" id="SSF53474">
    <property type="entry name" value="alpha/beta-Hydrolases"/>
    <property type="match status" value="1"/>
</dbReference>
<comment type="similarity">
    <text evidence="1">Belongs to the thioesterase family.</text>
</comment>
<evidence type="ECO:0000313" key="3">
    <source>
        <dbReference type="EMBL" id="MBO1322674.1"/>
    </source>
</evidence>
<keyword evidence="4" id="KW-1185">Reference proteome</keyword>
<dbReference type="InterPro" id="IPR029058">
    <property type="entry name" value="AB_hydrolase_fold"/>
</dbReference>
<protein>
    <submittedName>
        <fullName evidence="3">Thioesterase</fullName>
    </submittedName>
</protein>
<dbReference type="PANTHER" id="PTHR11487:SF0">
    <property type="entry name" value="S-ACYL FATTY ACID SYNTHASE THIOESTERASE, MEDIUM CHAIN"/>
    <property type="match status" value="1"/>
</dbReference>
<dbReference type="Gene3D" id="3.40.50.1820">
    <property type="entry name" value="alpha/beta hydrolase"/>
    <property type="match status" value="1"/>
</dbReference>
<feature type="domain" description="Thioesterase" evidence="2">
    <location>
        <begin position="21"/>
        <end position="242"/>
    </location>
</feature>
<dbReference type="EMBL" id="JAFREP010000040">
    <property type="protein sequence ID" value="MBO1322674.1"/>
    <property type="molecule type" value="Genomic_DNA"/>
</dbReference>
<reference evidence="3" key="1">
    <citation type="submission" date="2021-03" db="EMBL/GenBank/DDBJ databases">
        <authorList>
            <person name="Wang G."/>
        </authorList>
    </citation>
    <scope>NUCLEOTIDE SEQUENCE</scope>
    <source>
        <strain evidence="3">KCTC 12899</strain>
    </source>
</reference>
<dbReference type="InterPro" id="IPR012223">
    <property type="entry name" value="TEII"/>
</dbReference>
<accession>A0A8J7QEC7</accession>
<dbReference type="Proteomes" id="UP000664417">
    <property type="component" value="Unassembled WGS sequence"/>
</dbReference>